<dbReference type="Pfam" id="PF00881">
    <property type="entry name" value="Nitroreductase"/>
    <property type="match status" value="2"/>
</dbReference>
<keyword evidence="2" id="KW-0560">Oxidoreductase</keyword>
<dbReference type="EMBL" id="DSMG01000086">
    <property type="protein sequence ID" value="HDX31599.1"/>
    <property type="molecule type" value="Genomic_DNA"/>
</dbReference>
<evidence type="ECO:0000259" key="3">
    <source>
        <dbReference type="Pfam" id="PF00881"/>
    </source>
</evidence>
<dbReference type="InterPro" id="IPR029479">
    <property type="entry name" value="Nitroreductase"/>
</dbReference>
<protein>
    <submittedName>
        <fullName evidence="4">Nitroreductase</fullName>
    </submittedName>
</protein>
<evidence type="ECO:0000256" key="2">
    <source>
        <dbReference type="ARBA" id="ARBA00023002"/>
    </source>
</evidence>
<dbReference type="PANTHER" id="PTHR43673:SF10">
    <property type="entry name" value="NADH DEHYDROGENASE_NAD(P)H NITROREDUCTASE XCC3605-RELATED"/>
    <property type="match status" value="1"/>
</dbReference>
<dbReference type="InterPro" id="IPR000415">
    <property type="entry name" value="Nitroreductase-like"/>
</dbReference>
<dbReference type="SUPFAM" id="SSF55469">
    <property type="entry name" value="FMN-dependent nitroreductase-like"/>
    <property type="match status" value="1"/>
</dbReference>
<feature type="domain" description="Nitroreductase" evidence="3">
    <location>
        <begin position="80"/>
        <end position="166"/>
    </location>
</feature>
<evidence type="ECO:0000256" key="1">
    <source>
        <dbReference type="ARBA" id="ARBA00007118"/>
    </source>
</evidence>
<dbReference type="CDD" id="cd02138">
    <property type="entry name" value="TdsD-like"/>
    <property type="match status" value="1"/>
</dbReference>
<name>A0A7C1FFP6_9CHLR</name>
<dbReference type="GO" id="GO:0016491">
    <property type="term" value="F:oxidoreductase activity"/>
    <property type="evidence" value="ECO:0007669"/>
    <property type="project" value="UniProtKB-KW"/>
</dbReference>
<accession>A0A7C1FFP6</accession>
<feature type="domain" description="Nitroreductase" evidence="3">
    <location>
        <begin position="24"/>
        <end position="66"/>
    </location>
</feature>
<comment type="caution">
    <text evidence="4">The sequence shown here is derived from an EMBL/GenBank/DDBJ whole genome shotgun (WGS) entry which is preliminary data.</text>
</comment>
<dbReference type="Gene3D" id="3.40.109.10">
    <property type="entry name" value="NADH Oxidase"/>
    <property type="match status" value="1"/>
</dbReference>
<reference evidence="4" key="1">
    <citation type="journal article" date="2020" name="mSystems">
        <title>Genome- and Community-Level Interaction Insights into Carbon Utilization and Element Cycling Functions of Hydrothermarchaeota in Hydrothermal Sediment.</title>
        <authorList>
            <person name="Zhou Z."/>
            <person name="Liu Y."/>
            <person name="Xu W."/>
            <person name="Pan J."/>
            <person name="Luo Z.H."/>
            <person name="Li M."/>
        </authorList>
    </citation>
    <scope>NUCLEOTIDE SEQUENCE [LARGE SCALE GENOMIC DNA]</scope>
    <source>
        <strain evidence="4">SpSt-289</strain>
    </source>
</reference>
<gene>
    <name evidence="4" type="ORF">ENQ20_08920</name>
</gene>
<sequence length="212" mass="23744">MTATIMTVNDIKRASTDFPVHPLIQKRWSPRAFADRPVEPEKLLSLLEAARWAPSSGNGQPWHFLLGVRETPAHTALVEIIKEGNLPWAAQAPVLMLTVAKMTTSGGRLNTHAFYDVGLAVMNLTLQATALDLYVHQMGGFYPDKARERFAIPEGFEPVTALAIGYLGDPEMLDQKNREREQSPRSRRPLSEFVFEGRWGEPAQIVVKMLPR</sequence>
<dbReference type="AlphaFoldDB" id="A0A7C1FFP6"/>
<dbReference type="PANTHER" id="PTHR43673">
    <property type="entry name" value="NAD(P)H NITROREDUCTASE YDGI-RELATED"/>
    <property type="match status" value="1"/>
</dbReference>
<comment type="similarity">
    <text evidence="1">Belongs to the nitroreductase family.</text>
</comment>
<evidence type="ECO:0000313" key="4">
    <source>
        <dbReference type="EMBL" id="HDX31599.1"/>
    </source>
</evidence>
<proteinExistence type="inferred from homology"/>
<organism evidence="4">
    <name type="scientific">Caldilinea aerophila</name>
    <dbReference type="NCBI Taxonomy" id="133453"/>
    <lineage>
        <taxon>Bacteria</taxon>
        <taxon>Bacillati</taxon>
        <taxon>Chloroflexota</taxon>
        <taxon>Caldilineae</taxon>
        <taxon>Caldilineales</taxon>
        <taxon>Caldilineaceae</taxon>
        <taxon>Caldilinea</taxon>
    </lineage>
</organism>